<dbReference type="Proteomes" id="UP000193925">
    <property type="component" value="Chromosome AFERRI"/>
</dbReference>
<dbReference type="AlphaFoldDB" id="A0A060UNX9"/>
<dbReference type="EMBL" id="CCCS020000034">
    <property type="protein sequence ID" value="CDQ10155.1"/>
    <property type="molecule type" value="Genomic_DNA"/>
</dbReference>
<organism evidence="6">
    <name type="scientific">Acidithiobacillus ferrivorans</name>
    <dbReference type="NCBI Taxonomy" id="160808"/>
    <lineage>
        <taxon>Bacteria</taxon>
        <taxon>Pseudomonadati</taxon>
        <taxon>Pseudomonadota</taxon>
        <taxon>Acidithiobacillia</taxon>
        <taxon>Acidithiobacillales</taxon>
        <taxon>Acidithiobacillaceae</taxon>
        <taxon>Acidithiobacillus</taxon>
    </lineage>
</organism>
<feature type="binding site" evidence="5">
    <location>
        <position position="196"/>
    </location>
    <ligand>
        <name>substrate</name>
    </ligand>
</feature>
<dbReference type="GO" id="GO:0019509">
    <property type="term" value="P:L-methionine salvage from methylthioadenosine"/>
    <property type="evidence" value="ECO:0007669"/>
    <property type="project" value="UniProtKB-UniRule"/>
</dbReference>
<comment type="pathway">
    <text evidence="5">Amino-acid biosynthesis; L-methionine biosynthesis via salvage pathway; L-methionine from S-methyl-5-thio-alpha-D-ribose 1-phosphate: step 1/6.</text>
</comment>
<dbReference type="EMBL" id="LT841305">
    <property type="protein sequence ID" value="SMH64114.1"/>
    <property type="molecule type" value="Genomic_DNA"/>
</dbReference>
<dbReference type="EC" id="5.3.1.23" evidence="5"/>
<dbReference type="PANTHER" id="PTHR43475">
    <property type="entry name" value="METHYLTHIORIBOSE-1-PHOSPHATE ISOMERASE"/>
    <property type="match status" value="1"/>
</dbReference>
<name>A0A060UNX9_9PROT</name>
<keyword evidence="5" id="KW-0486">Methionine biosynthesis</keyword>
<evidence type="ECO:0000313" key="7">
    <source>
        <dbReference type="EMBL" id="SMH64114.1"/>
    </source>
</evidence>
<feature type="binding site" evidence="5">
    <location>
        <position position="91"/>
    </location>
    <ligand>
        <name>substrate</name>
    </ligand>
</feature>
<comment type="catalytic activity">
    <reaction evidence="2">
        <text>5-deoxy-alpha-D-ribose 1-phosphate = 5-deoxy-D-ribulose 1-phosphate</text>
        <dbReference type="Rhea" id="RHEA:61296"/>
        <dbReference type="ChEBI" id="CHEBI:58749"/>
        <dbReference type="ChEBI" id="CHEBI:144504"/>
    </reaction>
    <physiologicalReaction direction="left-to-right" evidence="2">
        <dbReference type="Rhea" id="RHEA:61297"/>
    </physiologicalReaction>
</comment>
<comment type="similarity">
    <text evidence="5">Belongs to the EIF-2B alpha/beta/delta subunits family. MtnA subfamily.</text>
</comment>
<dbReference type="HAMAP" id="MF_01678">
    <property type="entry name" value="Salvage_MtnA"/>
    <property type="match status" value="1"/>
</dbReference>
<dbReference type="GO" id="GO:0046523">
    <property type="term" value="F:S-methyl-5-thioribose-1-phosphate isomerase activity"/>
    <property type="evidence" value="ECO:0007669"/>
    <property type="project" value="UniProtKB-UniRule"/>
</dbReference>
<feature type="binding site" evidence="5">
    <location>
        <begin position="247"/>
        <end position="248"/>
    </location>
    <ligand>
        <name>substrate</name>
    </ligand>
</feature>
<feature type="binding site" evidence="5">
    <location>
        <begin position="50"/>
        <end position="52"/>
    </location>
    <ligand>
        <name>substrate</name>
    </ligand>
</feature>
<comment type="catalytic activity">
    <reaction evidence="3">
        <text>5-(methylsulfanyl)-alpha-D-ribose 1-phosphate = 5-(methylsulfanyl)-D-ribulose 1-phosphate</text>
        <dbReference type="Rhea" id="RHEA:19989"/>
        <dbReference type="ChEBI" id="CHEBI:58533"/>
        <dbReference type="ChEBI" id="CHEBI:58548"/>
        <dbReference type="EC" id="5.3.1.23"/>
    </reaction>
    <physiologicalReaction direction="left-to-right" evidence="3">
        <dbReference type="Rhea" id="RHEA:19990"/>
    </physiologicalReaction>
</comment>
<feature type="site" description="Transition state stabilizer" evidence="5">
    <location>
        <position position="157"/>
    </location>
</feature>
<evidence type="ECO:0000256" key="2">
    <source>
        <dbReference type="ARBA" id="ARBA00050906"/>
    </source>
</evidence>
<evidence type="ECO:0000256" key="1">
    <source>
        <dbReference type="ARBA" id="ARBA00023235"/>
    </source>
</evidence>
<dbReference type="InterPro" id="IPR000649">
    <property type="entry name" value="IF-2B-related"/>
</dbReference>
<dbReference type="InterPro" id="IPR005251">
    <property type="entry name" value="IF-M1Pi"/>
</dbReference>
<proteinExistence type="inferred from homology"/>
<evidence type="ECO:0000313" key="8">
    <source>
        <dbReference type="Proteomes" id="UP000193925"/>
    </source>
</evidence>
<dbReference type="RefSeq" id="WP_035192487.1">
    <property type="nucleotide sequence ID" value="NZ_CCCS020000034.1"/>
</dbReference>
<evidence type="ECO:0000256" key="3">
    <source>
        <dbReference type="ARBA" id="ARBA00051169"/>
    </source>
</evidence>
<keyword evidence="8" id="KW-1185">Reference proteome</keyword>
<dbReference type="NCBIfam" id="NF004326">
    <property type="entry name" value="PRK05720.1"/>
    <property type="match status" value="1"/>
</dbReference>
<accession>A0A060UNX9</accession>
<dbReference type="Pfam" id="PF01008">
    <property type="entry name" value="IF-2B"/>
    <property type="match status" value="1"/>
</dbReference>
<dbReference type="PANTHER" id="PTHR43475:SF1">
    <property type="entry name" value="METHYLTHIORIBOSE-1-PHOSPHATE ISOMERASE"/>
    <property type="match status" value="1"/>
</dbReference>
<gene>
    <name evidence="5 6" type="primary">mtnA</name>
    <name evidence="7" type="ORF">AFERRI_10147</name>
    <name evidence="6" type="ORF">AFERRI_40107</name>
</gene>
<feature type="active site" description="Proton donor" evidence="5">
    <location>
        <position position="237"/>
    </location>
</feature>
<dbReference type="SUPFAM" id="SSF100950">
    <property type="entry name" value="NagB/RpiA/CoA transferase-like"/>
    <property type="match status" value="1"/>
</dbReference>
<evidence type="ECO:0000313" key="6">
    <source>
        <dbReference type="EMBL" id="CDQ10155.1"/>
    </source>
</evidence>
<sequence length="350" mass="36958">MSSADQIRAIRWEEGQLCLLDQRLLPQQETWLKLSDYRAVAVAIRQMVVRGAPAIGITAAYAMALAVSEASTHANWQACLLSAADEIKTARPTAVNLAWATDRQLALARSASTAEQAGATLLQAAHDLLRDDIADNQRMGRYGAELLPAEGGILTHCNTGSLATGGYGTALGVIRAGVSAGKQLHVYVDETRPWLQGARLTAWELQQDGIPFHLNVDSAAAYLMQQGLIHAVIVGADRIAANGDAANKIGTYSLAVLAQYHQIPFYVAAPLSTVDFAMPDGGGIAIEERPAAEVQQCAGHALAPEGVEVRNPAFDVTPASLITAIITERGVARPGFQAALQALAAGHMQA</sequence>
<reference evidence="6" key="1">
    <citation type="submission" date="2014-03" db="EMBL/GenBank/DDBJ databases">
        <authorList>
            <person name="Genoscope - CEA"/>
        </authorList>
    </citation>
    <scope>NUCLEOTIDE SEQUENCE [LARGE SCALE GENOMIC DNA]</scope>
    <source>
        <strain evidence="6">CF27</strain>
    </source>
</reference>
<keyword evidence="5" id="KW-0028">Amino-acid biosynthesis</keyword>
<evidence type="ECO:0000256" key="5">
    <source>
        <dbReference type="HAMAP-Rule" id="MF_01678"/>
    </source>
</evidence>
<dbReference type="InterPro" id="IPR037171">
    <property type="entry name" value="NagB/RpiA_transferase-like"/>
</dbReference>
<dbReference type="NCBIfam" id="TIGR00512">
    <property type="entry name" value="salvage_mtnA"/>
    <property type="match status" value="1"/>
</dbReference>
<reference evidence="7 8" key="3">
    <citation type="submission" date="2017-03" db="EMBL/GenBank/DDBJ databases">
        <authorList>
            <person name="Regsiter A."/>
            <person name="William W."/>
        </authorList>
    </citation>
    <scope>NUCLEOTIDE SEQUENCE [LARGE SCALE GENOMIC DNA]</scope>
    <source>
        <strain evidence="7">PRJEB5721</strain>
    </source>
</reference>
<keyword evidence="1 5" id="KW-0413">Isomerase</keyword>
<dbReference type="InterPro" id="IPR042529">
    <property type="entry name" value="IF_2B-like_C"/>
</dbReference>
<dbReference type="FunFam" id="1.20.120.420:FF:000003">
    <property type="entry name" value="Methylthioribose-1-phosphate isomerase"/>
    <property type="match status" value="1"/>
</dbReference>
<protein>
    <recommendedName>
        <fullName evidence="5">Methylthioribose-1-phosphate isomerase</fullName>
        <shortName evidence="5">M1Pi</shortName>
        <shortName evidence="5">MTR-1-P isomerase</shortName>
        <ecNumber evidence="5">5.3.1.23</ecNumber>
    </recommendedName>
    <alternativeName>
        <fullName evidence="5">S-methyl-5-thioribose-1-phosphate isomerase</fullName>
    </alternativeName>
</protein>
<dbReference type="UniPathway" id="UPA00904">
    <property type="reaction ID" value="UER00874"/>
</dbReference>
<dbReference type="NCBIfam" id="TIGR00524">
    <property type="entry name" value="eIF-2B_rel"/>
    <property type="match status" value="1"/>
</dbReference>
<comment type="function">
    <text evidence="4">Catalyzes the interconversion of methylthioribose-1-phosphate (MTR-1-P) into methylthioribulose-1-phosphate (MTRu-1-P). Also catalyzes the interconversion of 5-deoxyribose 1-phosphate and 5-deoxyribulose 1-phosphate. Part of a bifunctional DHAP-shunt salvage pathway for SAM by-products.</text>
</comment>
<dbReference type="FunFam" id="3.40.50.10470:FF:000006">
    <property type="entry name" value="Methylthioribose-1-phosphate isomerase"/>
    <property type="match status" value="1"/>
</dbReference>
<dbReference type="InterPro" id="IPR011559">
    <property type="entry name" value="Initiation_fac_2B_a/b/d"/>
</dbReference>
<dbReference type="Gene3D" id="3.40.50.10470">
    <property type="entry name" value="Translation initiation factor eif-2b, domain 2"/>
    <property type="match status" value="1"/>
</dbReference>
<evidence type="ECO:0000256" key="4">
    <source>
        <dbReference type="ARBA" id="ARBA00058145"/>
    </source>
</evidence>
<dbReference type="InterPro" id="IPR027363">
    <property type="entry name" value="M1Pi_N"/>
</dbReference>
<dbReference type="Gene3D" id="1.20.120.420">
    <property type="entry name" value="translation initiation factor eif-2b, domain 1"/>
    <property type="match status" value="1"/>
</dbReference>
<reference evidence="6" key="2">
    <citation type="submission" date="2014-07" db="EMBL/GenBank/DDBJ databases">
        <title>Initial genome analysis of the psychrotolerant acidophile Acidithiobacillus ferrivorans CF27: insights into iron and sulfur oxidation pathways and into biofilm formation.</title>
        <authorList>
            <person name="Talla E."/>
            <person name="Hedrich S."/>
            <person name="Mangenot S."/>
            <person name="Ji B."/>
            <person name="Johnson D.B."/>
            <person name="Barbe V."/>
            <person name="Bonnefoy V."/>
        </authorList>
    </citation>
    <scope>NUCLEOTIDE SEQUENCE [LARGE SCALE GENOMIC DNA]</scope>
    <source>
        <strain evidence="6">CF27</strain>
    </source>
</reference>